<dbReference type="GO" id="GO:0030272">
    <property type="term" value="F:5-formyltetrahydrofolate cyclo-ligase activity"/>
    <property type="evidence" value="ECO:0007669"/>
    <property type="project" value="TreeGrafter"/>
</dbReference>
<name>A0A939BAL3_9BIFI</name>
<dbReference type="InterPro" id="IPR037171">
    <property type="entry name" value="NagB/RpiA_transferase-like"/>
</dbReference>
<dbReference type="GO" id="GO:0009396">
    <property type="term" value="P:folic acid-containing compound biosynthetic process"/>
    <property type="evidence" value="ECO:0007669"/>
    <property type="project" value="TreeGrafter"/>
</dbReference>
<evidence type="ECO:0000256" key="3">
    <source>
        <dbReference type="ARBA" id="ARBA00022840"/>
    </source>
</evidence>
<reference evidence="6" key="1">
    <citation type="submission" date="2020-08" db="EMBL/GenBank/DDBJ databases">
        <authorList>
            <person name="Cejkova D."/>
            <person name="Kubasova T."/>
            <person name="Jahodarova E."/>
            <person name="Rychlik I."/>
        </authorList>
    </citation>
    <scope>NUCLEOTIDE SEQUENCE</scope>
    <source>
        <strain evidence="6">An836</strain>
    </source>
</reference>
<proteinExistence type="inferred from homology"/>
<dbReference type="Gene3D" id="3.40.50.10420">
    <property type="entry name" value="NagB/RpiA/CoA transferase-like"/>
    <property type="match status" value="1"/>
</dbReference>
<dbReference type="SUPFAM" id="SSF100950">
    <property type="entry name" value="NagB/RpiA/CoA transferase-like"/>
    <property type="match status" value="1"/>
</dbReference>
<evidence type="ECO:0000256" key="1">
    <source>
        <dbReference type="ARBA" id="ARBA00010638"/>
    </source>
</evidence>
<reference evidence="6" key="2">
    <citation type="journal article" date="2021" name="Sci. Rep.">
        <title>The distribution of antibiotic resistance genes in chicken gut microbiota commensals.</title>
        <authorList>
            <person name="Juricova H."/>
            <person name="Matiasovicova J."/>
            <person name="Kubasova T."/>
            <person name="Cejkova D."/>
            <person name="Rychlik I."/>
        </authorList>
    </citation>
    <scope>NUCLEOTIDE SEQUENCE</scope>
    <source>
        <strain evidence="6">An836</strain>
    </source>
</reference>
<keyword evidence="7" id="KW-1185">Reference proteome</keyword>
<evidence type="ECO:0000256" key="5">
    <source>
        <dbReference type="SAM" id="MobiDB-lite"/>
    </source>
</evidence>
<dbReference type="GO" id="GO:0035999">
    <property type="term" value="P:tetrahydrofolate interconversion"/>
    <property type="evidence" value="ECO:0007669"/>
    <property type="project" value="TreeGrafter"/>
</dbReference>
<dbReference type="AlphaFoldDB" id="A0A939BAL3"/>
<dbReference type="PANTHER" id="PTHR23407">
    <property type="entry name" value="ATPASE INHIBITOR/5-FORMYLTETRAHYDROFOLATE CYCLO-LIGASE"/>
    <property type="match status" value="1"/>
</dbReference>
<sequence length="251" mass="25905">MTDPFAGLSAASPKETWRHAALARRRGTSADQRRAAGEAMARALAEALDSGTIALGSGAAGLPGARALAGGRPTAAAYVSMGTEVETRPMLRMLLSRGWRVLVPALGRGRDVGWAELTRMAALADVTMPAGAGVPASAGIPADAGIPAGAGTPVSRRRPQEPDGPTLPAEALAAAGLAVVPALAVDREGNRLGRGGGWYDRALTHLDAAAPTVAVCWPWELVPGPLPREPHDRPADAALTMAGVRWFRRRD</sequence>
<feature type="compositionally biased region" description="Low complexity" evidence="5">
    <location>
        <begin position="139"/>
        <end position="153"/>
    </location>
</feature>
<organism evidence="6 7">
    <name type="scientific">Bifidobacterium pullorum subsp. saeculare</name>
    <dbReference type="NCBI Taxonomy" id="78257"/>
    <lineage>
        <taxon>Bacteria</taxon>
        <taxon>Bacillati</taxon>
        <taxon>Actinomycetota</taxon>
        <taxon>Actinomycetes</taxon>
        <taxon>Bifidobacteriales</taxon>
        <taxon>Bifidobacteriaceae</taxon>
        <taxon>Bifidobacterium</taxon>
    </lineage>
</organism>
<dbReference type="Pfam" id="PF01812">
    <property type="entry name" value="5-FTHF_cyc-lig"/>
    <property type="match status" value="1"/>
</dbReference>
<dbReference type="PANTHER" id="PTHR23407:SF1">
    <property type="entry name" value="5-FORMYLTETRAHYDROFOLATE CYCLO-LIGASE"/>
    <property type="match status" value="1"/>
</dbReference>
<dbReference type="InterPro" id="IPR024185">
    <property type="entry name" value="FTHF_cligase-like_sf"/>
</dbReference>
<gene>
    <name evidence="6" type="ORF">H7U32_06780</name>
</gene>
<evidence type="ECO:0000256" key="2">
    <source>
        <dbReference type="ARBA" id="ARBA00022741"/>
    </source>
</evidence>
<keyword evidence="3 4" id="KW-0067">ATP-binding</keyword>
<evidence type="ECO:0000256" key="4">
    <source>
        <dbReference type="PIRSR" id="PIRSR006806-1"/>
    </source>
</evidence>
<dbReference type="GO" id="GO:0005524">
    <property type="term" value="F:ATP binding"/>
    <property type="evidence" value="ECO:0007669"/>
    <property type="project" value="UniProtKB-KW"/>
</dbReference>
<dbReference type="InterPro" id="IPR002698">
    <property type="entry name" value="FTHF_cligase"/>
</dbReference>
<dbReference type="Proteomes" id="UP000718821">
    <property type="component" value="Unassembled WGS sequence"/>
</dbReference>
<comment type="caution">
    <text evidence="6">The sequence shown here is derived from an EMBL/GenBank/DDBJ whole genome shotgun (WGS) entry which is preliminary data.</text>
</comment>
<evidence type="ECO:0000313" key="7">
    <source>
        <dbReference type="Proteomes" id="UP000718821"/>
    </source>
</evidence>
<feature type="region of interest" description="Disordered" evidence="5">
    <location>
        <begin position="139"/>
        <end position="166"/>
    </location>
</feature>
<dbReference type="EMBL" id="JACLYU010000012">
    <property type="protein sequence ID" value="MBM6700011.1"/>
    <property type="molecule type" value="Genomic_DNA"/>
</dbReference>
<protein>
    <submittedName>
        <fullName evidence="6">5-formyltetrahydrofolate cyclo-ligase</fullName>
    </submittedName>
</protein>
<accession>A0A939BAL3</accession>
<comment type="similarity">
    <text evidence="1">Belongs to the 5-formyltetrahydrofolate cyclo-ligase family.</text>
</comment>
<feature type="binding site" evidence="4">
    <location>
        <begin position="191"/>
        <end position="199"/>
    </location>
    <ligand>
        <name>ATP</name>
        <dbReference type="ChEBI" id="CHEBI:30616"/>
    </ligand>
</feature>
<keyword evidence="2 4" id="KW-0547">Nucleotide-binding</keyword>
<evidence type="ECO:0000313" key="6">
    <source>
        <dbReference type="EMBL" id="MBM6700011.1"/>
    </source>
</evidence>